<dbReference type="InterPro" id="IPR036179">
    <property type="entry name" value="Ig-like_dom_sf"/>
</dbReference>
<evidence type="ECO:0008006" key="9">
    <source>
        <dbReference type="Google" id="ProtNLM"/>
    </source>
</evidence>
<evidence type="ECO:0000313" key="7">
    <source>
        <dbReference type="EMBL" id="KAK7862971.1"/>
    </source>
</evidence>
<dbReference type="CDD" id="cd00096">
    <property type="entry name" value="Ig"/>
    <property type="match status" value="1"/>
</dbReference>
<feature type="domain" description="Fibronectin type-III" evidence="6">
    <location>
        <begin position="538"/>
        <end position="628"/>
    </location>
</feature>
<dbReference type="Gene3D" id="2.60.40.10">
    <property type="entry name" value="Immunoglobulins"/>
    <property type="match status" value="5"/>
</dbReference>
<dbReference type="InterPro" id="IPR003598">
    <property type="entry name" value="Ig_sub2"/>
</dbReference>
<evidence type="ECO:0000256" key="3">
    <source>
        <dbReference type="ARBA" id="ARBA00023157"/>
    </source>
</evidence>
<feature type="domain" description="Ig-like" evidence="5">
    <location>
        <begin position="124"/>
        <end position="220"/>
    </location>
</feature>
<dbReference type="InterPro" id="IPR013162">
    <property type="entry name" value="CD80_C2-set"/>
</dbReference>
<keyword evidence="2 4" id="KW-0472">Membrane</keyword>
<evidence type="ECO:0000259" key="6">
    <source>
        <dbReference type="PROSITE" id="PS50853"/>
    </source>
</evidence>
<dbReference type="GO" id="GO:0016020">
    <property type="term" value="C:membrane"/>
    <property type="evidence" value="ECO:0007669"/>
    <property type="project" value="UniProtKB-SubCell"/>
</dbReference>
<feature type="domain" description="Ig-like" evidence="5">
    <location>
        <begin position="423"/>
        <end position="528"/>
    </location>
</feature>
<sequence length="662" mass="72145">MLFCLGPINEITSVVGGTALLPCDIVPPLPNDSVILVIWFKNEVTPIYSYDIRGKHSELASHWRDRELLQQRGYFRTITEPATLALDDVRAEDEGDFRCRVDFRRSPTRNSKVRLNVVVPPQMPTIIDERGRELPSVAGPYTEGSAMKLQCVVRGGRPKPSVSWWRGERLLPARDMPSPFPNVQKSQLLVAPLSRSDLHSVFTCQATNSALTSPSSARVSLEMHLRPLSASILTERQALSAGRRIEVDCMASGSRPAAKLSWWLDNQALVGSVDKILGEGNVTTSTVRLTPTAADNGKVLTCRAENPSLPAGVEEDTWRLDVFYAPALRLQLGSNLNPDDIEEGDDVYFECKVHANPWAYKVIWKHDGRIVQHNPKAGVLLINHDLALQGVRREQAGNYSCFASNVEGDGESNAVPLRVMYKPVCRAEQRRVYAVARLEPAKVTCEVDAYPPPDSFRWSFNHSGAGDAAVEVPEARYSGGAGAGGGGGGEEAGASSTLSYAPMTELDYGTLLCSANNAAGQQREPCVFHIIPAGRPEPPLNCSLTNQTTGSLEVECEEGFDGGLPQTFQLEVFDLESGLLAANVSSRWPRFLVEGLRAGRVLRVHAYALNAKGRSEPFALEGFTLKQAEKRTGSPVALELTPLLATLLGALAALLLVDLEMR</sequence>
<dbReference type="InterPro" id="IPR003599">
    <property type="entry name" value="Ig_sub"/>
</dbReference>
<feature type="domain" description="Ig-like" evidence="5">
    <location>
        <begin position="326"/>
        <end position="418"/>
    </location>
</feature>
<protein>
    <recommendedName>
        <fullName evidence="9">Nephrin</fullName>
    </recommendedName>
</protein>
<dbReference type="CDD" id="cd00063">
    <property type="entry name" value="FN3"/>
    <property type="match status" value="1"/>
</dbReference>
<dbReference type="InterPro" id="IPR003961">
    <property type="entry name" value="FN3_dom"/>
</dbReference>
<reference evidence="7 8" key="1">
    <citation type="submission" date="2024-03" db="EMBL/GenBank/DDBJ databases">
        <title>The genome assembly and annotation of the cricket Gryllus longicercus Weissman &amp; Gray.</title>
        <authorList>
            <person name="Szrajer S."/>
            <person name="Gray D."/>
            <person name="Ylla G."/>
        </authorList>
    </citation>
    <scope>NUCLEOTIDE SEQUENCE [LARGE SCALE GENOMIC DNA]</scope>
    <source>
        <strain evidence="7">DAG 2021-001</strain>
        <tissue evidence="7">Whole body minus gut</tissue>
    </source>
</reference>
<dbReference type="PROSITE" id="PS50835">
    <property type="entry name" value="IG_LIKE"/>
    <property type="match status" value="5"/>
</dbReference>
<dbReference type="InterPro" id="IPR036116">
    <property type="entry name" value="FN3_sf"/>
</dbReference>
<evidence type="ECO:0000256" key="1">
    <source>
        <dbReference type="ARBA" id="ARBA00004167"/>
    </source>
</evidence>
<feature type="domain" description="Ig-like" evidence="5">
    <location>
        <begin position="16"/>
        <end position="116"/>
    </location>
</feature>
<dbReference type="EMBL" id="JAZDUA010000247">
    <property type="protein sequence ID" value="KAK7862971.1"/>
    <property type="molecule type" value="Genomic_DNA"/>
</dbReference>
<organism evidence="7 8">
    <name type="scientific">Gryllus longicercus</name>
    <dbReference type="NCBI Taxonomy" id="2509291"/>
    <lineage>
        <taxon>Eukaryota</taxon>
        <taxon>Metazoa</taxon>
        <taxon>Ecdysozoa</taxon>
        <taxon>Arthropoda</taxon>
        <taxon>Hexapoda</taxon>
        <taxon>Insecta</taxon>
        <taxon>Pterygota</taxon>
        <taxon>Neoptera</taxon>
        <taxon>Polyneoptera</taxon>
        <taxon>Orthoptera</taxon>
        <taxon>Ensifera</taxon>
        <taxon>Gryllidea</taxon>
        <taxon>Grylloidea</taxon>
        <taxon>Gryllidae</taxon>
        <taxon>Gryllinae</taxon>
        <taxon>Gryllus</taxon>
    </lineage>
</organism>
<dbReference type="SUPFAM" id="SSF49265">
    <property type="entry name" value="Fibronectin type III"/>
    <property type="match status" value="1"/>
</dbReference>
<evidence type="ECO:0000256" key="4">
    <source>
        <dbReference type="SAM" id="Phobius"/>
    </source>
</evidence>
<dbReference type="InterPro" id="IPR007110">
    <property type="entry name" value="Ig-like_dom"/>
</dbReference>
<keyword evidence="8" id="KW-1185">Reference proteome</keyword>
<evidence type="ECO:0000256" key="2">
    <source>
        <dbReference type="ARBA" id="ARBA00023136"/>
    </source>
</evidence>
<dbReference type="PROSITE" id="PS50853">
    <property type="entry name" value="FN3"/>
    <property type="match status" value="1"/>
</dbReference>
<comment type="caution">
    <text evidence="7">The sequence shown here is derived from an EMBL/GenBank/DDBJ whole genome shotgun (WGS) entry which is preliminary data.</text>
</comment>
<proteinExistence type="predicted"/>
<dbReference type="Pfam" id="PF13927">
    <property type="entry name" value="Ig_3"/>
    <property type="match status" value="2"/>
</dbReference>
<name>A0AAN9VH59_9ORTH</name>
<dbReference type="AlphaFoldDB" id="A0AAN9VH59"/>
<dbReference type="PANTHER" id="PTHR23278:SF19">
    <property type="entry name" value="OBSCURIN"/>
    <property type="match status" value="1"/>
</dbReference>
<evidence type="ECO:0000259" key="5">
    <source>
        <dbReference type="PROSITE" id="PS50835"/>
    </source>
</evidence>
<dbReference type="Proteomes" id="UP001378592">
    <property type="component" value="Unassembled WGS sequence"/>
</dbReference>
<feature type="transmembrane region" description="Helical" evidence="4">
    <location>
        <begin position="636"/>
        <end position="657"/>
    </location>
</feature>
<keyword evidence="4" id="KW-0812">Transmembrane</keyword>
<feature type="domain" description="Ig-like" evidence="5">
    <location>
        <begin position="227"/>
        <end position="314"/>
    </location>
</feature>
<keyword evidence="3" id="KW-1015">Disulfide bond</keyword>
<keyword evidence="4" id="KW-1133">Transmembrane helix</keyword>
<dbReference type="Pfam" id="PF08205">
    <property type="entry name" value="C2-set_2"/>
    <property type="match status" value="1"/>
</dbReference>
<gene>
    <name evidence="7" type="ORF">R5R35_002031</name>
</gene>
<evidence type="ECO:0000313" key="8">
    <source>
        <dbReference type="Proteomes" id="UP001378592"/>
    </source>
</evidence>
<comment type="subcellular location">
    <subcellularLocation>
        <location evidence="1">Membrane</location>
        <topology evidence="1">Single-pass membrane protein</topology>
    </subcellularLocation>
</comment>
<dbReference type="PANTHER" id="PTHR23278">
    <property type="entry name" value="SIDESTEP PROTEIN"/>
    <property type="match status" value="1"/>
</dbReference>
<accession>A0AAN9VH59</accession>
<dbReference type="SUPFAM" id="SSF48726">
    <property type="entry name" value="Immunoglobulin"/>
    <property type="match status" value="5"/>
</dbReference>
<dbReference type="SMART" id="SM00409">
    <property type="entry name" value="IG"/>
    <property type="match status" value="5"/>
</dbReference>
<dbReference type="SMART" id="SM00408">
    <property type="entry name" value="IGc2"/>
    <property type="match status" value="4"/>
</dbReference>
<dbReference type="InterPro" id="IPR013783">
    <property type="entry name" value="Ig-like_fold"/>
</dbReference>